<evidence type="ECO:0000313" key="4">
    <source>
        <dbReference type="Proteomes" id="UP001626550"/>
    </source>
</evidence>
<reference evidence="3 4" key="1">
    <citation type="submission" date="2024-11" db="EMBL/GenBank/DDBJ databases">
        <title>Adaptive evolution of stress response genes in parasites aligns with host niche diversity.</title>
        <authorList>
            <person name="Hahn C."/>
            <person name="Resl P."/>
        </authorList>
    </citation>
    <scope>NUCLEOTIDE SEQUENCE [LARGE SCALE GENOMIC DNA]</scope>
    <source>
        <strain evidence="3">EGGRZ-B1_66</strain>
        <tissue evidence="3">Body</tissue>
    </source>
</reference>
<dbReference type="InterPro" id="IPR007110">
    <property type="entry name" value="Ig-like_dom"/>
</dbReference>
<organism evidence="3 4">
    <name type="scientific">Cichlidogyrus casuarinus</name>
    <dbReference type="NCBI Taxonomy" id="1844966"/>
    <lineage>
        <taxon>Eukaryota</taxon>
        <taxon>Metazoa</taxon>
        <taxon>Spiralia</taxon>
        <taxon>Lophotrochozoa</taxon>
        <taxon>Platyhelminthes</taxon>
        <taxon>Monogenea</taxon>
        <taxon>Monopisthocotylea</taxon>
        <taxon>Dactylogyridea</taxon>
        <taxon>Ancyrocephalidae</taxon>
        <taxon>Cichlidogyrus</taxon>
    </lineage>
</organism>
<protein>
    <recommendedName>
        <fullName evidence="2">Ig-like domain-containing protein</fullName>
    </recommendedName>
</protein>
<feature type="non-terminal residue" evidence="3">
    <location>
        <position position="267"/>
    </location>
</feature>
<comment type="caution">
    <text evidence="3">The sequence shown here is derived from an EMBL/GenBank/DDBJ whole genome shotgun (WGS) entry which is preliminary data.</text>
</comment>
<dbReference type="InterPro" id="IPR013162">
    <property type="entry name" value="CD80_C2-set"/>
</dbReference>
<dbReference type="InterPro" id="IPR013783">
    <property type="entry name" value="Ig-like_fold"/>
</dbReference>
<evidence type="ECO:0000313" key="3">
    <source>
        <dbReference type="EMBL" id="KAL3318487.1"/>
    </source>
</evidence>
<evidence type="ECO:0000259" key="2">
    <source>
        <dbReference type="PROSITE" id="PS50835"/>
    </source>
</evidence>
<keyword evidence="1" id="KW-1015">Disulfide bond</keyword>
<dbReference type="SUPFAM" id="SSF48726">
    <property type="entry name" value="Immunoglobulin"/>
    <property type="match status" value="1"/>
</dbReference>
<dbReference type="Proteomes" id="UP001626550">
    <property type="component" value="Unassembled WGS sequence"/>
</dbReference>
<sequence>MIILPTGHISQMNRPVADAPTDRLVPQIPDMSSLPQASHSKPRPINLLYLVSGQTTRVKCSSQESTPPVQLAWFMNDKHLRSESWNISTELISAIDGLLTPVSFISWTRNRTESELEFVAIPEYHGKKFECRVQNADDFGTANLPIVSTFLQLMNVNSVQIDHSRGFSLVAGHKEEFYCSAKSYPEPRGDFLYLKPELPEIPYNEAFITRDKSHEPVSSHKLTLLASADLQGLQLTCYVGSISPDATTSPKLHQMAWNKTSQLLHVE</sequence>
<gene>
    <name evidence="3" type="ORF">Ciccas_002843</name>
</gene>
<evidence type="ECO:0000256" key="1">
    <source>
        <dbReference type="ARBA" id="ARBA00023157"/>
    </source>
</evidence>
<name>A0ABD2QH10_9PLAT</name>
<keyword evidence="4" id="KW-1185">Reference proteome</keyword>
<accession>A0ABD2QH10</accession>
<proteinExistence type="predicted"/>
<dbReference type="InterPro" id="IPR036179">
    <property type="entry name" value="Ig-like_dom_sf"/>
</dbReference>
<dbReference type="PROSITE" id="PS50835">
    <property type="entry name" value="IG_LIKE"/>
    <property type="match status" value="1"/>
</dbReference>
<dbReference type="AlphaFoldDB" id="A0ABD2QH10"/>
<dbReference type="EMBL" id="JBJKFK010000238">
    <property type="protein sequence ID" value="KAL3318487.1"/>
    <property type="molecule type" value="Genomic_DNA"/>
</dbReference>
<feature type="domain" description="Ig-like" evidence="2">
    <location>
        <begin position="29"/>
        <end position="148"/>
    </location>
</feature>
<dbReference type="Pfam" id="PF08205">
    <property type="entry name" value="C2-set_2"/>
    <property type="match status" value="1"/>
</dbReference>
<dbReference type="Gene3D" id="2.60.40.10">
    <property type="entry name" value="Immunoglobulins"/>
    <property type="match status" value="1"/>
</dbReference>